<dbReference type="Proteomes" id="UP001200513">
    <property type="component" value="Chromosome"/>
</dbReference>
<sequence>MIKEAKIHEEIKEIKKLIENLLKGYISPTEFRMKKVKYSQKKVCTLFRDSFPKFETTIKDIIVRLFKSYFFSKEYEKNIFLMEYADYKNFFPELKQFHDSIYFKGMNLKEIENYFSRQLLEKNTFTPLEKEFLKLLNEQIENKEPIIFNEIAKRLNVSNKKITIIINNLRKKGIKLEASIDWKKVGINEYFSLSEKEIGKSTLIKKNYTLFPDLKIQQVISLNENETADYKIVNKKYIINIPIIIKKRNLSKQNKIIEQIMLQKNEKLKDKQYLVHDNTNHPEKKSIDYIISLLVNCSKDYKRPNFRQITENYEISERTLTRAKQRFVQQGIINPEIRIKSKNHVKILLITKTKQVFLYPLLPSLEEYHVIDKKNNQLWFYILQIWREDIEDLLKILKKYPNCHLVISEEIKYYQGKKFELKQENKCIIGFSLIKGQDKYYL</sequence>
<proteinExistence type="predicted"/>
<evidence type="ECO:0000313" key="1">
    <source>
        <dbReference type="EMBL" id="UJG42690.1"/>
    </source>
</evidence>
<dbReference type="EMBL" id="CP084167">
    <property type="protein sequence ID" value="UJG42690.1"/>
    <property type="molecule type" value="Genomic_DNA"/>
</dbReference>
<accession>A0A9Y1BPI9</accession>
<gene>
    <name evidence="1" type="ORF">K9W46_09885</name>
</gene>
<dbReference type="AlphaFoldDB" id="A0A9Y1BPI9"/>
<reference evidence="1" key="1">
    <citation type="journal article" date="2022" name="Nat. Microbiol.">
        <title>Unique mobile elements and scalable gene flow at the prokaryote-eukaryote boundary revealed by circularized Asgard archaea genomes.</title>
        <authorList>
            <person name="Wu F."/>
            <person name="Speth D.R."/>
            <person name="Philosof A."/>
            <person name="Cremiere A."/>
            <person name="Narayanan A."/>
            <person name="Barco R.A."/>
            <person name="Connon S.A."/>
            <person name="Amend J.P."/>
            <person name="Antoshechkin I.A."/>
            <person name="Orphan V.J."/>
        </authorList>
    </citation>
    <scope>NUCLEOTIDE SEQUENCE</scope>
    <source>
        <strain evidence="1">PR6</strain>
    </source>
</reference>
<name>A0A9Y1BPI9_9ARCH</name>
<dbReference type="InterPro" id="IPR036388">
    <property type="entry name" value="WH-like_DNA-bd_sf"/>
</dbReference>
<organism evidence="1">
    <name type="scientific">Candidatus Heimdallarchaeum endolithica</name>
    <dbReference type="NCBI Taxonomy" id="2876572"/>
    <lineage>
        <taxon>Archaea</taxon>
        <taxon>Promethearchaeati</taxon>
        <taxon>Candidatus Heimdallarchaeota</taxon>
        <taxon>Candidatus Heimdallarchaeia (ex Rinke et al. 2021) (nom. nud.)</taxon>
        <taxon>Candidatus Heimdallarchaeales</taxon>
        <taxon>Candidatus Heimdallarchaeaceae</taxon>
        <taxon>Candidatus Heimdallarchaeum</taxon>
    </lineage>
</organism>
<dbReference type="Gene3D" id="1.10.10.10">
    <property type="entry name" value="Winged helix-like DNA-binding domain superfamily/Winged helix DNA-binding domain"/>
    <property type="match status" value="1"/>
</dbReference>
<protein>
    <submittedName>
        <fullName evidence="1">Uncharacterized protein</fullName>
    </submittedName>
</protein>